<protein>
    <submittedName>
        <fullName evidence="3">Sulfite exporter TauE/SafE family protein</fullName>
    </submittedName>
</protein>
<feature type="domain" description="Urease accessory protein UreH-like transmembrane" evidence="2">
    <location>
        <begin position="8"/>
        <end position="212"/>
    </location>
</feature>
<name>A0ABU9N1W8_9GAMM</name>
<dbReference type="PANTHER" id="PTHR42208">
    <property type="entry name" value="HEAVY METAL TRANSPORTER-RELATED"/>
    <property type="match status" value="1"/>
</dbReference>
<keyword evidence="1" id="KW-1133">Transmembrane helix</keyword>
<reference evidence="3 4" key="1">
    <citation type="submission" date="2024-03" db="EMBL/GenBank/DDBJ databases">
        <title>Pseudoalteromonas qingdaonensis sp. nov., isolated from the intestines of marine benthic organisms.</title>
        <authorList>
            <person name="Lin X."/>
            <person name="Fang S."/>
            <person name="Hu X."/>
        </authorList>
    </citation>
    <scope>NUCLEOTIDE SEQUENCE [LARGE SCALE GENOMIC DNA]</scope>
    <source>
        <strain evidence="3 4">YIC-827</strain>
    </source>
</reference>
<keyword evidence="4" id="KW-1185">Reference proteome</keyword>
<dbReference type="RefSeq" id="WP_342679647.1">
    <property type="nucleotide sequence ID" value="NZ_JBCGCU010000016.1"/>
</dbReference>
<proteinExistence type="predicted"/>
<evidence type="ECO:0000259" key="2">
    <source>
        <dbReference type="Pfam" id="PF13386"/>
    </source>
</evidence>
<evidence type="ECO:0000313" key="3">
    <source>
        <dbReference type="EMBL" id="MEM0516278.1"/>
    </source>
</evidence>
<accession>A0ABU9N1W8</accession>
<feature type="transmembrane region" description="Helical" evidence="1">
    <location>
        <begin position="133"/>
        <end position="157"/>
    </location>
</feature>
<feature type="transmembrane region" description="Helical" evidence="1">
    <location>
        <begin position="201"/>
        <end position="222"/>
    </location>
</feature>
<feature type="transmembrane region" description="Helical" evidence="1">
    <location>
        <begin position="82"/>
        <end position="99"/>
    </location>
</feature>
<dbReference type="Pfam" id="PF13386">
    <property type="entry name" value="DsbD_2"/>
    <property type="match status" value="1"/>
</dbReference>
<gene>
    <name evidence="3" type="ORF">WCN91_12795</name>
</gene>
<sequence length="223" mass="23557">MNEINFAAALLMGLAGSGHCVAMCGGIAGTFQLASRDLPPLGATLAYNLGRLSSYTLAGALVGGFSAAFASQNNHISQGLSLLSAVFMILVGLYVMRLFNPLGGIEKLGNWAIWRHIVKLNRHLMPVNSYPKALLYGALWGWLPCGLVYSALTWAIFSQSAADGALFMALFALGTLPALLALGLGANAIKGILNQTWVRLVLGNLLLWYGLYSLVIASASLVT</sequence>
<dbReference type="InterPro" id="IPR039447">
    <property type="entry name" value="UreH-like_TM_dom"/>
</dbReference>
<dbReference type="PANTHER" id="PTHR42208:SF1">
    <property type="entry name" value="HEAVY METAL TRANSPORTER"/>
    <property type="match status" value="1"/>
</dbReference>
<comment type="caution">
    <text evidence="3">The sequence shown here is derived from an EMBL/GenBank/DDBJ whole genome shotgun (WGS) entry which is preliminary data.</text>
</comment>
<keyword evidence="1" id="KW-0812">Transmembrane</keyword>
<keyword evidence="1" id="KW-0472">Membrane</keyword>
<dbReference type="Proteomes" id="UP001447008">
    <property type="component" value="Unassembled WGS sequence"/>
</dbReference>
<organism evidence="3 4">
    <name type="scientific">Pseudoalteromonas qingdaonensis</name>
    <dbReference type="NCBI Taxonomy" id="3131913"/>
    <lineage>
        <taxon>Bacteria</taxon>
        <taxon>Pseudomonadati</taxon>
        <taxon>Pseudomonadota</taxon>
        <taxon>Gammaproteobacteria</taxon>
        <taxon>Alteromonadales</taxon>
        <taxon>Pseudoalteromonadaceae</taxon>
        <taxon>Pseudoalteromonas</taxon>
    </lineage>
</organism>
<dbReference type="EMBL" id="JBCGCU010000016">
    <property type="protein sequence ID" value="MEM0516278.1"/>
    <property type="molecule type" value="Genomic_DNA"/>
</dbReference>
<evidence type="ECO:0000313" key="4">
    <source>
        <dbReference type="Proteomes" id="UP001447008"/>
    </source>
</evidence>
<feature type="transmembrane region" description="Helical" evidence="1">
    <location>
        <begin position="164"/>
        <end position="189"/>
    </location>
</feature>
<evidence type="ECO:0000256" key="1">
    <source>
        <dbReference type="SAM" id="Phobius"/>
    </source>
</evidence>